<gene>
    <name evidence="2" type="ORF">VFPBJ_00649</name>
    <name evidence="3" type="ORF">VFPFJ_00681</name>
</gene>
<evidence type="ECO:0000256" key="1">
    <source>
        <dbReference type="SAM" id="MobiDB-lite"/>
    </source>
</evidence>
<proteinExistence type="predicted"/>
<dbReference type="AlphaFoldDB" id="A0A179HB07"/>
<protein>
    <submittedName>
        <fullName evidence="2">Uncharacterized protein</fullName>
    </submittedName>
</protein>
<dbReference type="EMBL" id="LSBI01000001">
    <property type="protein sequence ID" value="OAQ94572.1"/>
    <property type="molecule type" value="Genomic_DNA"/>
</dbReference>
<evidence type="ECO:0000313" key="3">
    <source>
        <dbReference type="EMBL" id="OAQ94572.1"/>
    </source>
</evidence>
<feature type="region of interest" description="Disordered" evidence="1">
    <location>
        <begin position="186"/>
        <end position="230"/>
    </location>
</feature>
<accession>A0A179HB07</accession>
<organism evidence="2 4">
    <name type="scientific">Purpureocillium lilacinum</name>
    <name type="common">Paecilomyces lilacinus</name>
    <dbReference type="NCBI Taxonomy" id="33203"/>
    <lineage>
        <taxon>Eukaryota</taxon>
        <taxon>Fungi</taxon>
        <taxon>Dikarya</taxon>
        <taxon>Ascomycota</taxon>
        <taxon>Pezizomycotina</taxon>
        <taxon>Sordariomycetes</taxon>
        <taxon>Hypocreomycetidae</taxon>
        <taxon>Hypocreales</taxon>
        <taxon>Ophiocordycipitaceae</taxon>
        <taxon>Purpureocillium</taxon>
    </lineage>
</organism>
<dbReference type="Proteomes" id="UP000078340">
    <property type="component" value="Unassembled WGS sequence"/>
</dbReference>
<dbReference type="Proteomes" id="UP000078240">
    <property type="component" value="Unassembled WGS sequence"/>
</dbReference>
<name>A0A179HB07_PURLI</name>
<reference evidence="2 4" key="1">
    <citation type="submission" date="2016-01" db="EMBL/GenBank/DDBJ databases">
        <title>Biosynthesis of antibiotic leucinostatins and their inhibition on Phytophthora in bio-control Purpureocillium lilacinum.</title>
        <authorList>
            <person name="Wang G."/>
            <person name="Liu Z."/>
            <person name="Lin R."/>
            <person name="Li E."/>
            <person name="Mao Z."/>
            <person name="Ling J."/>
            <person name="Yin W."/>
            <person name="Xie B."/>
        </authorList>
    </citation>
    <scope>NUCLEOTIDE SEQUENCE [LARGE SCALE GENOMIC DNA]</scope>
    <source>
        <strain evidence="2">PLBJ-1</strain>
        <strain evidence="3">PLFJ-1</strain>
    </source>
</reference>
<sequence>MRRRSPGVGCVGAEMCLCKWVSGRGRKEASMWAVAVGCATLLIVARRRDGNCATQGWRTVDQDFRRHLHLTGLDARGNVVSDPAGADWFGRGQDVGGWRIEAPSCPRQKDRIRMLLLETACHDRPCGGAAVDLNTTRCWTQAGHCGLIHRRRQSIRAGSSRGPAAFVTTTTEPGASRFPVAGAMPVRPRAKARRRGGFPWLPLASSDGVRPCGSESQLPSPVQPSPARGG</sequence>
<evidence type="ECO:0000313" key="2">
    <source>
        <dbReference type="EMBL" id="OAQ86609.1"/>
    </source>
</evidence>
<comment type="caution">
    <text evidence="2">The sequence shown here is derived from an EMBL/GenBank/DDBJ whole genome shotgun (WGS) entry which is preliminary data.</text>
</comment>
<dbReference type="EMBL" id="LSBH01000001">
    <property type="protein sequence ID" value="OAQ86609.1"/>
    <property type="molecule type" value="Genomic_DNA"/>
</dbReference>
<evidence type="ECO:0000313" key="4">
    <source>
        <dbReference type="Proteomes" id="UP000078240"/>
    </source>
</evidence>